<evidence type="ECO:0000313" key="2">
    <source>
        <dbReference type="Proteomes" id="UP000887574"/>
    </source>
</evidence>
<evidence type="ECO:0000256" key="1">
    <source>
        <dbReference type="SAM" id="MobiDB-lite"/>
    </source>
</evidence>
<proteinExistence type="predicted"/>
<feature type="compositionally biased region" description="Polar residues" evidence="1">
    <location>
        <begin position="95"/>
        <end position="107"/>
    </location>
</feature>
<feature type="region of interest" description="Disordered" evidence="1">
    <location>
        <begin position="91"/>
        <end position="122"/>
    </location>
</feature>
<protein>
    <submittedName>
        <fullName evidence="3">Uncharacterized protein</fullName>
    </submittedName>
</protein>
<keyword evidence="2" id="KW-1185">Reference proteome</keyword>
<name>A0A915EEB8_9BILA</name>
<sequence>MHLLHNERGKRCAIASPHYYPHSIPSELAKQPEGEDQKIVGWLECANQLRDRHNKINGNLRPASLLLLSGWLVKRKRVQWTAADYMGYHNRGSHHGSQSAGETSQRGHSAKQQSPAPPPHHQSFLRKYYESLKDKLKRFWKGLPDQIGKTRAGLMRISNCDECAINIDFSKDLALINFFNISAFE</sequence>
<dbReference type="AlphaFoldDB" id="A0A915EEB8"/>
<dbReference type="WBParaSite" id="jg4965.2">
    <property type="protein sequence ID" value="jg4965.2"/>
    <property type="gene ID" value="jg4965"/>
</dbReference>
<evidence type="ECO:0000313" key="3">
    <source>
        <dbReference type="WBParaSite" id="jg4965.2"/>
    </source>
</evidence>
<reference evidence="3" key="1">
    <citation type="submission" date="2022-11" db="UniProtKB">
        <authorList>
            <consortium name="WormBaseParasite"/>
        </authorList>
    </citation>
    <scope>IDENTIFICATION</scope>
</reference>
<accession>A0A915EEB8</accession>
<dbReference type="Proteomes" id="UP000887574">
    <property type="component" value="Unplaced"/>
</dbReference>
<organism evidence="2 3">
    <name type="scientific">Ditylenchus dipsaci</name>
    <dbReference type="NCBI Taxonomy" id="166011"/>
    <lineage>
        <taxon>Eukaryota</taxon>
        <taxon>Metazoa</taxon>
        <taxon>Ecdysozoa</taxon>
        <taxon>Nematoda</taxon>
        <taxon>Chromadorea</taxon>
        <taxon>Rhabditida</taxon>
        <taxon>Tylenchina</taxon>
        <taxon>Tylenchomorpha</taxon>
        <taxon>Sphaerularioidea</taxon>
        <taxon>Anguinidae</taxon>
        <taxon>Anguininae</taxon>
        <taxon>Ditylenchus</taxon>
    </lineage>
</organism>